<gene>
    <name evidence="1" type="ORF">LKACC16343_02196</name>
</gene>
<organism evidence="1 2">
    <name type="scientific">Companilactobacillus bobalius</name>
    <dbReference type="NCBI Taxonomy" id="2801451"/>
    <lineage>
        <taxon>Bacteria</taxon>
        <taxon>Bacillati</taxon>
        <taxon>Bacillota</taxon>
        <taxon>Bacilli</taxon>
        <taxon>Lactobacillales</taxon>
        <taxon>Lactobacillaceae</taxon>
        <taxon>Companilactobacillus</taxon>
    </lineage>
</organism>
<evidence type="ECO:0000313" key="1">
    <source>
        <dbReference type="EMBL" id="OVE96529.1"/>
    </source>
</evidence>
<name>A0A202F7Q6_9LACO</name>
<proteinExistence type="predicted"/>
<dbReference type="RefSeq" id="WP_056951575.1">
    <property type="nucleotide sequence ID" value="NZ_LNUA01000011.1"/>
</dbReference>
<dbReference type="EMBL" id="MYFM01000007">
    <property type="protein sequence ID" value="OVE96529.1"/>
    <property type="molecule type" value="Genomic_DNA"/>
</dbReference>
<reference evidence="1 2" key="1">
    <citation type="submission" date="2017-03" db="EMBL/GenBank/DDBJ databases">
        <title>Genome sequence of Lactobacillus bobalius KACC 16343.</title>
        <authorList>
            <person name="Chun J."/>
        </authorList>
    </citation>
    <scope>NUCLEOTIDE SEQUENCE [LARGE SCALE GENOMIC DNA]</scope>
    <source>
        <strain evidence="1 2">KACC 16343</strain>
    </source>
</reference>
<dbReference type="AlphaFoldDB" id="A0A202F7Q6"/>
<accession>A0A202F7Q6</accession>
<comment type="caution">
    <text evidence="1">The sequence shown here is derived from an EMBL/GenBank/DDBJ whole genome shotgun (WGS) entry which is preliminary data.</text>
</comment>
<evidence type="ECO:0000313" key="2">
    <source>
        <dbReference type="Proteomes" id="UP000196232"/>
    </source>
</evidence>
<dbReference type="Proteomes" id="UP000196232">
    <property type="component" value="Unassembled WGS sequence"/>
</dbReference>
<protein>
    <submittedName>
        <fullName evidence="1">Uncharacterized protein</fullName>
    </submittedName>
</protein>
<sequence length="88" mass="10354">MTKLTKIEKAYNKWWLSRFDSNNYKTICLYNGNEKVQEYTTANKRYSDQEDAASAFWVIDRMGLKVTCIAVDGKKFTRYKGRLIRVLG</sequence>